<feature type="compositionally biased region" description="Basic and acidic residues" evidence="4">
    <location>
        <begin position="855"/>
        <end position="871"/>
    </location>
</feature>
<dbReference type="GO" id="GO:0005634">
    <property type="term" value="C:nucleus"/>
    <property type="evidence" value="ECO:0007669"/>
    <property type="project" value="UniProtKB-SubCell"/>
</dbReference>
<feature type="region of interest" description="Disordered" evidence="4">
    <location>
        <begin position="303"/>
        <end position="359"/>
    </location>
</feature>
<evidence type="ECO:0000256" key="1">
    <source>
        <dbReference type="ARBA" id="ARBA00004123"/>
    </source>
</evidence>
<feature type="compositionally biased region" description="Acidic residues" evidence="4">
    <location>
        <begin position="133"/>
        <end position="144"/>
    </location>
</feature>
<feature type="coiled-coil region" evidence="3">
    <location>
        <begin position="589"/>
        <end position="623"/>
    </location>
</feature>
<feature type="compositionally biased region" description="Basic and acidic residues" evidence="4">
    <location>
        <begin position="308"/>
        <end position="329"/>
    </location>
</feature>
<dbReference type="PANTHER" id="PTHR15546:SF2">
    <property type="entry name" value="DDT DOMAIN-CONTAINING PROTEIN DDB_G0282237"/>
    <property type="match status" value="1"/>
</dbReference>
<proteinExistence type="predicted"/>
<feature type="compositionally biased region" description="Low complexity" evidence="4">
    <location>
        <begin position="104"/>
        <end position="113"/>
    </location>
</feature>
<dbReference type="Proteomes" id="UP000198341">
    <property type="component" value="Chromosome 1"/>
</dbReference>
<evidence type="ECO:0000259" key="5">
    <source>
        <dbReference type="Pfam" id="PF15613"/>
    </source>
</evidence>
<protein>
    <submittedName>
        <fullName evidence="6">Expressed protein</fullName>
    </submittedName>
</protein>
<dbReference type="PANTHER" id="PTHR15546">
    <property type="entry name" value="BROMODOMAIN ADJACENT TO ZINC FINGER DOMAIN, 2A"/>
    <property type="match status" value="1"/>
</dbReference>
<feature type="compositionally biased region" description="Acidic residues" evidence="4">
    <location>
        <begin position="195"/>
        <end position="204"/>
    </location>
</feature>
<dbReference type="Pfam" id="PF15613">
    <property type="entry name" value="WSD"/>
    <property type="match status" value="1"/>
</dbReference>
<dbReference type="OrthoDB" id="332390at2759"/>
<dbReference type="GeneID" id="19018153"/>
<keyword evidence="7" id="KW-1185">Reference proteome</keyword>
<feature type="coiled-coil region" evidence="3">
    <location>
        <begin position="378"/>
        <end position="429"/>
    </location>
</feature>
<evidence type="ECO:0000256" key="4">
    <source>
        <dbReference type="SAM" id="MobiDB-lite"/>
    </source>
</evidence>
<feature type="region of interest" description="Disordered" evidence="4">
    <location>
        <begin position="87"/>
        <end position="204"/>
    </location>
</feature>
<name>K8E9S3_9CHLO</name>
<accession>K8E9S3</accession>
<comment type="subcellular location">
    <subcellularLocation>
        <location evidence="1">Nucleus</location>
    </subcellularLocation>
</comment>
<feature type="region of interest" description="Disordered" evidence="4">
    <location>
        <begin position="1002"/>
        <end position="1032"/>
    </location>
</feature>
<dbReference type="InterPro" id="IPR053271">
    <property type="entry name" value="DDT_domain"/>
</dbReference>
<keyword evidence="3" id="KW-0175">Coiled coil</keyword>
<gene>
    <name evidence="6" type="ORF">Bathy01g04180</name>
</gene>
<evidence type="ECO:0000313" key="6">
    <source>
        <dbReference type="EMBL" id="CCO14527.1"/>
    </source>
</evidence>
<feature type="compositionally biased region" description="Basic and acidic residues" evidence="4">
    <location>
        <begin position="1152"/>
        <end position="1161"/>
    </location>
</feature>
<sequence length="1285" mass="147642">MLSDLLLRDICHFVHHNATRDVESLLQQLVMASKSFPSSSDDEKYQLRAKNFINKHATFDARGDKVWKMDAEFVYKFNLPFSFVAKKGGGKKSDDGGDGDGVEEGAAAEADGATAKRRRESRNATRRNYAEMMEGEEEEEEEEREGNKKRRKKRSKVVQHAERESSPPVDETPAPSPVEAKKRETRHRRKKEKEEAMEIEEETDAEIRDGERMDEETQRLAASLGFTSAIRRGTCRHALLEAMRDKPDGITVDEIIETSEKNGLARSWKNSRVPKNTVVSLMGDKTFSRIGRGLYVLTCYLNDEDGENTPRADDSKKRNATKPRLEKRQSGLMKKSQNRDEYDENENDEPSPTKCTSANAIEDVHEVASTRPPPTEIVDEKQLKNLVEKRTAEELQKQIAVAFEAQERAERMQDELFAKEEEYMREEREKRKFVDDAEPAFDVPEERETFQGDENDRKALLKHRKWLEEEKRRLIALREEWKKEQRVKRKKAQLALKEPIKLPKLIQNERVKVLKFANVAVEAIKVMESLRQKLDLVKKNEYDYSQDKEVVKYANKLESQQKKEHRKEEARQKKLEALAAEEALKPKLTEEEIAEIERAKAEANAQKAKVRAARQRWEKANKENPIADGALKKLDKCLADEDGREPFPDVDTGENATMDDVTIAEIEISAFMDHVGRDVTHALPPSFQSLSYELSNPTDARLGALFERILRVSITTAYDRLAELWDRTLEIGSWQEVLAQYFTYKSKSIVNTSVVSPYDEVLNIARKLSETRWKNVSRAELVSVLRLLCEDCLDSQLVRDAIERRVQAMDETKSKLWQKRREEVRKREIAAATNTAKKDADGQNVTTNNEGEENNATHDEEGEDLPRAVTERQKSLIEKRKLDEEREVQRKKEEEEYKFHREIHSLLVKSHIRAPELGKDRDGRHYYISIGGFRDVHSKAPIFLIFDPKASTEQEAWCTMKSIEDIDKLLTTLNEKGKKESALKDRIMGSYESLRLAFEKRERRDAVASEPTTTTSSPGEKENAVQIEQKSTRLSNEDSSTLFIKRELGILASTCELYDAPVPQSASNWHDWTRAATKTVGSDLSQMASFVNEIEESAFFISEQPKAGAMGRTDVVSFHASAEKSDDDDDDDEEEEEEEEQERDEDEEMRDDDANATKKDEAAMLQQQEWWETLAPPRHAAHDSLAKAKCKQIWRSDEERMTWKKVVSSTESKAVESSAVLAHAFAILRAQCNVMFETLEKEKKERVRRPSTRESQYGLQDPYVTFVDADERIRQGGTKRTGARC</sequence>
<feature type="region of interest" description="Disordered" evidence="4">
    <location>
        <begin position="830"/>
        <end position="871"/>
    </location>
</feature>
<dbReference type="STRING" id="41875.K8E9S3"/>
<dbReference type="InterPro" id="IPR028941">
    <property type="entry name" value="WHIM2_dom"/>
</dbReference>
<feature type="compositionally biased region" description="Basic residues" evidence="4">
    <location>
        <begin position="147"/>
        <end position="157"/>
    </location>
</feature>
<keyword evidence="2" id="KW-0539">Nucleus</keyword>
<feature type="compositionally biased region" description="Acidic residues" evidence="4">
    <location>
        <begin position="1125"/>
        <end position="1151"/>
    </location>
</feature>
<feature type="domain" description="WHIM2" evidence="5">
    <location>
        <begin position="913"/>
        <end position="988"/>
    </location>
</feature>
<dbReference type="KEGG" id="bpg:Bathy01g04180"/>
<reference evidence="6 7" key="1">
    <citation type="submission" date="2011-10" db="EMBL/GenBank/DDBJ databases">
        <authorList>
            <person name="Genoscope - CEA"/>
        </authorList>
    </citation>
    <scope>NUCLEOTIDE SEQUENCE [LARGE SCALE GENOMIC DNA]</scope>
    <source>
        <strain evidence="6 7">RCC 1105</strain>
    </source>
</reference>
<dbReference type="RefSeq" id="XP_007515648.1">
    <property type="nucleotide sequence ID" value="XM_007515586.1"/>
</dbReference>
<evidence type="ECO:0000313" key="7">
    <source>
        <dbReference type="Proteomes" id="UP000198341"/>
    </source>
</evidence>
<evidence type="ECO:0000256" key="2">
    <source>
        <dbReference type="ARBA" id="ARBA00023242"/>
    </source>
</evidence>
<organism evidence="6 7">
    <name type="scientific">Bathycoccus prasinos</name>
    <dbReference type="NCBI Taxonomy" id="41875"/>
    <lineage>
        <taxon>Eukaryota</taxon>
        <taxon>Viridiplantae</taxon>
        <taxon>Chlorophyta</taxon>
        <taxon>Mamiellophyceae</taxon>
        <taxon>Mamiellales</taxon>
        <taxon>Bathycoccaceae</taxon>
        <taxon>Bathycoccus</taxon>
    </lineage>
</organism>
<feature type="region of interest" description="Disordered" evidence="4">
    <location>
        <begin position="1120"/>
        <end position="1161"/>
    </location>
</feature>
<dbReference type="EMBL" id="FO082278">
    <property type="protein sequence ID" value="CCO14527.1"/>
    <property type="molecule type" value="Genomic_DNA"/>
</dbReference>
<evidence type="ECO:0000256" key="3">
    <source>
        <dbReference type="SAM" id="Coils"/>
    </source>
</evidence>